<name>A0ABV8JBG8_9BACL</name>
<gene>
    <name evidence="3" type="ORF">ACFOUO_02675</name>
</gene>
<reference evidence="4" key="1">
    <citation type="journal article" date="2019" name="Int. J. Syst. Evol. Microbiol.">
        <title>The Global Catalogue of Microorganisms (GCM) 10K type strain sequencing project: providing services to taxonomists for standard genome sequencing and annotation.</title>
        <authorList>
            <consortium name="The Broad Institute Genomics Platform"/>
            <consortium name="The Broad Institute Genome Sequencing Center for Infectious Disease"/>
            <person name="Wu L."/>
            <person name="Ma J."/>
        </authorList>
    </citation>
    <scope>NUCLEOTIDE SEQUENCE [LARGE SCALE GENOMIC DNA]</scope>
    <source>
        <strain evidence="4">IBRC-M 10813</strain>
    </source>
</reference>
<evidence type="ECO:0000256" key="1">
    <source>
        <dbReference type="ARBA" id="ARBA00023159"/>
    </source>
</evidence>
<comment type="caution">
    <text evidence="3">The sequence shown here is derived from an EMBL/GenBank/DDBJ whole genome shotgun (WGS) entry which is preliminary data.</text>
</comment>
<dbReference type="Pfam" id="PF02805">
    <property type="entry name" value="Ada_Zn_binding"/>
    <property type="match status" value="1"/>
</dbReference>
<dbReference type="InterPro" id="IPR035451">
    <property type="entry name" value="Ada-like_dom_sf"/>
</dbReference>
<dbReference type="Gene3D" id="3.40.10.10">
    <property type="entry name" value="DNA Methylphosphotriester Repair Domain"/>
    <property type="match status" value="1"/>
</dbReference>
<dbReference type="EMBL" id="JBHSAP010000007">
    <property type="protein sequence ID" value="MFC4075708.1"/>
    <property type="molecule type" value="Genomic_DNA"/>
</dbReference>
<dbReference type="Proteomes" id="UP001595843">
    <property type="component" value="Unassembled WGS sequence"/>
</dbReference>
<accession>A0ABV8JBG8</accession>
<keyword evidence="4" id="KW-1185">Reference proteome</keyword>
<sequence>MRVEKRDEMVNAIFACDPSYDGRFWYGVQTTGVFCRPSCRSPHPKRENLHFFNSPDEARKAGFRPCKRCQPEQAEMHP</sequence>
<evidence type="ECO:0000313" key="4">
    <source>
        <dbReference type="Proteomes" id="UP001595843"/>
    </source>
</evidence>
<dbReference type="SUPFAM" id="SSF57884">
    <property type="entry name" value="Ada DNA repair protein, N-terminal domain (N-Ada 10)"/>
    <property type="match status" value="1"/>
</dbReference>
<proteinExistence type="predicted"/>
<evidence type="ECO:0000259" key="2">
    <source>
        <dbReference type="Pfam" id="PF02805"/>
    </source>
</evidence>
<organism evidence="3 4">
    <name type="scientific">Salinithrix halophila</name>
    <dbReference type="NCBI Taxonomy" id="1485204"/>
    <lineage>
        <taxon>Bacteria</taxon>
        <taxon>Bacillati</taxon>
        <taxon>Bacillota</taxon>
        <taxon>Bacilli</taxon>
        <taxon>Bacillales</taxon>
        <taxon>Thermoactinomycetaceae</taxon>
        <taxon>Salinithrix</taxon>
    </lineage>
</organism>
<dbReference type="InterPro" id="IPR004026">
    <property type="entry name" value="Ada_DNA_repair_Zn-bd"/>
</dbReference>
<feature type="domain" description="Ada DNA repair metal-binding" evidence="2">
    <location>
        <begin position="9"/>
        <end position="72"/>
    </location>
</feature>
<evidence type="ECO:0000313" key="3">
    <source>
        <dbReference type="EMBL" id="MFC4075708.1"/>
    </source>
</evidence>
<protein>
    <submittedName>
        <fullName evidence="3">Ada metal-binding domain-containing protein</fullName>
    </submittedName>
</protein>
<keyword evidence="1" id="KW-0010">Activator</keyword>
<dbReference type="RefSeq" id="WP_380701887.1">
    <property type="nucleotide sequence ID" value="NZ_JBHSAP010000007.1"/>
</dbReference>